<dbReference type="Gene3D" id="1.10.30.50">
    <property type="match status" value="1"/>
</dbReference>
<reference evidence="2 3" key="1">
    <citation type="journal article" date="2020" name="ISME J.">
        <title>Comparative genomics reveals insights into cyanobacterial evolution and habitat adaptation.</title>
        <authorList>
            <person name="Chen M.Y."/>
            <person name="Teng W.K."/>
            <person name="Zhao L."/>
            <person name="Hu C.X."/>
            <person name="Zhou Y.K."/>
            <person name="Han B.P."/>
            <person name="Song L.R."/>
            <person name="Shu W.S."/>
        </authorList>
    </citation>
    <scope>NUCLEOTIDE SEQUENCE [LARGE SCALE GENOMIC DNA]</scope>
    <source>
        <strain evidence="2 3">FACHB-723</strain>
    </source>
</reference>
<protein>
    <submittedName>
        <fullName evidence="2">DUF4357 domain-containing protein</fullName>
    </submittedName>
</protein>
<dbReference type="EMBL" id="JACJQB010000059">
    <property type="protein sequence ID" value="MBD2189898.1"/>
    <property type="molecule type" value="Genomic_DNA"/>
</dbReference>
<dbReference type="SMART" id="SM00507">
    <property type="entry name" value="HNHc"/>
    <property type="match status" value="1"/>
</dbReference>
<name>A0ABR8A2T7_9CYAN</name>
<keyword evidence="3" id="KW-1185">Reference proteome</keyword>
<gene>
    <name evidence="2" type="ORF">H6F41_17340</name>
</gene>
<dbReference type="RefSeq" id="WP_190404710.1">
    <property type="nucleotide sequence ID" value="NZ_JACJQB010000059.1"/>
</dbReference>
<dbReference type="CDD" id="cd00085">
    <property type="entry name" value="HNHc"/>
    <property type="match status" value="1"/>
</dbReference>
<accession>A0ABR8A2T7</accession>
<evidence type="ECO:0000313" key="3">
    <source>
        <dbReference type="Proteomes" id="UP000642094"/>
    </source>
</evidence>
<sequence>MKYDEYHEGESKGIRALGYYKNQDGKEFLVCKGSAAVGDSDLSLDFAEGKKKRYKRYLEIRNDLIATKKLAKKGNCYEFIEDVEFDDVSPAASIIWGSNRNGRRDFTPNGKKVKIGQNIRSVNKPTVFQTDSIKTVEAPTLVEQTVFKEENDELAFGEGKKVEQLHKLIERDKAVVDLAKKKAKERDPFLCCSVCGFSFLKKYGEDFIEAHHIKPLSEITEEVETKVEDLAMVCSNCHRMLHRRKPWRSISELQSKILNRK</sequence>
<dbReference type="Pfam" id="PF14267">
    <property type="entry name" value="DUF4357"/>
    <property type="match status" value="1"/>
</dbReference>
<dbReference type="InterPro" id="IPR002711">
    <property type="entry name" value="HNH"/>
</dbReference>
<dbReference type="Proteomes" id="UP000642094">
    <property type="component" value="Unassembled WGS sequence"/>
</dbReference>
<comment type="caution">
    <text evidence="2">The sequence shown here is derived from an EMBL/GenBank/DDBJ whole genome shotgun (WGS) entry which is preliminary data.</text>
</comment>
<dbReference type="InterPro" id="IPR025579">
    <property type="entry name" value="DUF4357"/>
</dbReference>
<dbReference type="Pfam" id="PF01844">
    <property type="entry name" value="HNH"/>
    <property type="match status" value="1"/>
</dbReference>
<organism evidence="2 3">
    <name type="scientific">Pseudanabaena mucicola FACHB-723</name>
    <dbReference type="NCBI Taxonomy" id="2692860"/>
    <lineage>
        <taxon>Bacteria</taxon>
        <taxon>Bacillati</taxon>
        <taxon>Cyanobacteriota</taxon>
        <taxon>Cyanophyceae</taxon>
        <taxon>Pseudanabaenales</taxon>
        <taxon>Pseudanabaenaceae</taxon>
        <taxon>Pseudanabaena</taxon>
    </lineage>
</organism>
<dbReference type="InterPro" id="IPR003615">
    <property type="entry name" value="HNH_nuc"/>
</dbReference>
<evidence type="ECO:0000259" key="1">
    <source>
        <dbReference type="SMART" id="SM00507"/>
    </source>
</evidence>
<feature type="domain" description="HNH nuclease" evidence="1">
    <location>
        <begin position="178"/>
        <end position="239"/>
    </location>
</feature>
<evidence type="ECO:0000313" key="2">
    <source>
        <dbReference type="EMBL" id="MBD2189898.1"/>
    </source>
</evidence>
<proteinExistence type="predicted"/>